<proteinExistence type="predicted"/>
<dbReference type="Proteomes" id="UP000544107">
    <property type="component" value="Unassembled WGS sequence"/>
</dbReference>
<gene>
    <name evidence="1" type="ORF">GGQ71_000150</name>
</gene>
<accession>A0A7W6MSC9</accession>
<dbReference type="EMBL" id="JACIED010000001">
    <property type="protein sequence ID" value="MBB4005914.1"/>
    <property type="molecule type" value="Genomic_DNA"/>
</dbReference>
<name>A0A7W6MSC9_9HYPH</name>
<sequence length="32" mass="3385">MSGPFSIAGFGHAITMPHTQDSVNKWGKPVSV</sequence>
<protein>
    <submittedName>
        <fullName evidence="1">Uncharacterized protein</fullName>
    </submittedName>
</protein>
<evidence type="ECO:0000313" key="2">
    <source>
        <dbReference type="Proteomes" id="UP000544107"/>
    </source>
</evidence>
<organism evidence="1 2">
    <name type="scientific">Allorhizobium taibaishanense</name>
    <dbReference type="NCBI Taxonomy" id="887144"/>
    <lineage>
        <taxon>Bacteria</taxon>
        <taxon>Pseudomonadati</taxon>
        <taxon>Pseudomonadota</taxon>
        <taxon>Alphaproteobacteria</taxon>
        <taxon>Hyphomicrobiales</taxon>
        <taxon>Rhizobiaceae</taxon>
        <taxon>Rhizobium/Agrobacterium group</taxon>
        <taxon>Allorhizobium</taxon>
    </lineage>
</organism>
<dbReference type="AlphaFoldDB" id="A0A7W6MSC9"/>
<reference evidence="1 2" key="1">
    <citation type="submission" date="2020-08" db="EMBL/GenBank/DDBJ databases">
        <title>Genomic Encyclopedia of Type Strains, Phase IV (KMG-IV): sequencing the most valuable type-strain genomes for metagenomic binning, comparative biology and taxonomic classification.</title>
        <authorList>
            <person name="Goeker M."/>
        </authorList>
    </citation>
    <scope>NUCLEOTIDE SEQUENCE [LARGE SCALE GENOMIC DNA]</scope>
    <source>
        <strain evidence="1 2">DSM 100021</strain>
    </source>
</reference>
<evidence type="ECO:0000313" key="1">
    <source>
        <dbReference type="EMBL" id="MBB4005914.1"/>
    </source>
</evidence>
<comment type="caution">
    <text evidence="1">The sequence shown here is derived from an EMBL/GenBank/DDBJ whole genome shotgun (WGS) entry which is preliminary data.</text>
</comment>